<name>A0A6J7GNE8_9ZZZZ</name>
<protein>
    <submittedName>
        <fullName evidence="1">Unannotated protein</fullName>
    </submittedName>
</protein>
<accession>A0A6J7GNE8</accession>
<proteinExistence type="predicted"/>
<sequence length="214" mass="23683">MTTVLAVLAFAAAVLVPLALTAGYWGPLLANRVLAVVSWLRAGRAGHVERRRAEATARELLRTCLDDESWAMYRDLGFVRVWGRGGRAPAPSGRRPAPGVAYAYLVYPHRPHVVFLPQTSTLLGECRVQLAGLDPEDPLVATDDVLAHWMALTQDEHGVVASARIGFPGTELSRRAVRRDLWRLREWESRRTERALGVVRPGRLERAVRGRPAG</sequence>
<dbReference type="EMBL" id="CAFBMK010000035">
    <property type="protein sequence ID" value="CAB4905870.1"/>
    <property type="molecule type" value="Genomic_DNA"/>
</dbReference>
<reference evidence="1" key="1">
    <citation type="submission" date="2020-05" db="EMBL/GenBank/DDBJ databases">
        <authorList>
            <person name="Chiriac C."/>
            <person name="Salcher M."/>
            <person name="Ghai R."/>
            <person name="Kavagutti S V."/>
        </authorList>
    </citation>
    <scope>NUCLEOTIDE SEQUENCE</scope>
</reference>
<gene>
    <name evidence="1" type="ORF">UFOPK3564_00876</name>
</gene>
<dbReference type="AlphaFoldDB" id="A0A6J7GNE8"/>
<evidence type="ECO:0000313" key="1">
    <source>
        <dbReference type="EMBL" id="CAB4905870.1"/>
    </source>
</evidence>
<organism evidence="1">
    <name type="scientific">freshwater metagenome</name>
    <dbReference type="NCBI Taxonomy" id="449393"/>
    <lineage>
        <taxon>unclassified sequences</taxon>
        <taxon>metagenomes</taxon>
        <taxon>ecological metagenomes</taxon>
    </lineage>
</organism>